<keyword evidence="3" id="KW-1185">Reference proteome</keyword>
<protein>
    <submittedName>
        <fullName evidence="4">ABM domain-containing protein</fullName>
    </submittedName>
</protein>
<evidence type="ECO:0000313" key="4">
    <source>
        <dbReference type="WBParaSite" id="maker-uti_cns_0010140-snap-gene-0.3-mRNA-1"/>
    </source>
</evidence>
<dbReference type="WBParaSite" id="maker-uti_cns_0010140-snap-gene-0.3-mRNA-1">
    <property type="protein sequence ID" value="maker-uti_cns_0010140-snap-gene-0.3-mRNA-1"/>
    <property type="gene ID" value="maker-uti_cns_0010140-snap-gene-0.3"/>
</dbReference>
<feature type="region of interest" description="Disordered" evidence="1">
    <location>
        <begin position="1972"/>
        <end position="1994"/>
    </location>
</feature>
<organism evidence="3 4">
    <name type="scientific">Macrostomum lignano</name>
    <dbReference type="NCBI Taxonomy" id="282301"/>
    <lineage>
        <taxon>Eukaryota</taxon>
        <taxon>Metazoa</taxon>
        <taxon>Spiralia</taxon>
        <taxon>Lophotrochozoa</taxon>
        <taxon>Platyhelminthes</taxon>
        <taxon>Rhabditophora</taxon>
        <taxon>Macrostomorpha</taxon>
        <taxon>Macrostomida</taxon>
        <taxon>Macrostomidae</taxon>
        <taxon>Macrostomum</taxon>
    </lineage>
</organism>
<feature type="compositionally biased region" description="Polar residues" evidence="1">
    <location>
        <begin position="91"/>
        <end position="101"/>
    </location>
</feature>
<dbReference type="InterPro" id="IPR011008">
    <property type="entry name" value="Dimeric_a/b-barrel"/>
</dbReference>
<evidence type="ECO:0000259" key="2">
    <source>
        <dbReference type="PROSITE" id="PS51725"/>
    </source>
</evidence>
<dbReference type="InterPro" id="IPR007138">
    <property type="entry name" value="ABM_dom"/>
</dbReference>
<dbReference type="GO" id="GO:0005737">
    <property type="term" value="C:cytoplasm"/>
    <property type="evidence" value="ECO:0007669"/>
    <property type="project" value="TreeGrafter"/>
</dbReference>
<feature type="domain" description="ABM" evidence="2">
    <location>
        <begin position="587"/>
        <end position="675"/>
    </location>
</feature>
<dbReference type="SUPFAM" id="SSF54909">
    <property type="entry name" value="Dimeric alpha+beta barrel"/>
    <property type="match status" value="1"/>
</dbReference>
<feature type="compositionally biased region" description="Basic and acidic residues" evidence="1">
    <location>
        <begin position="723"/>
        <end position="733"/>
    </location>
</feature>
<feature type="region of interest" description="Disordered" evidence="1">
    <location>
        <begin position="1010"/>
        <end position="1035"/>
    </location>
</feature>
<dbReference type="Proteomes" id="UP000095280">
    <property type="component" value="Unplaced"/>
</dbReference>
<sequence>MISWGLLWLRSPRCHLARVPLPVVETSRLRVSGTPFSTRSGCCLQNDEATRAMASWLCGSPLSSSLYTSRSLTPHFSATSSTAVLSITEESFSVSGGNSQRRPPRPGETRMTGQPAPAALAWGDPHDRPASAGRLTLNHSCLRMSSTVARFSGSTLSTDLSSRPLGHVAGDEVVARFDLPKQRVHVLVIEGQRAAQQGEQDDAGRPDVHLRPDVQLAGDYLRGGVVRAAAAGAQELAIGHDVGEAEVRDLHIQIGVQQQVLRLEVAVHDHVLVAVVHPGYDLLEEAARLLLAQVMPLNNVVKQLATAHVLHHQEDLDDVWVPEGLHILNFTPQLGGHIQTLDLAPIDNLHSNLMASHVVHAQLHLAKGCPHSPSELMGRQLRNPITMRTRIGSGIWYVPAAGLPLKRQSFSCRKAQIPPSFNQDPAHAPVFKAAATLCNAVSLSMKSLAETHPAGSSAAQFIDRFLLREICAHLEAQHRVLRNALDSLESQGRARASAGTGETPELAAAAAAANCQGVVLPYTRLMSAPSSMQVQDSMPQSQADSAGRLQQEVQKLQRLVDRMEANTSFFTGRSEEAVMEEEEPVILVVRRRVTVQDEQLSRLRAALKKYAAELEGRVPQCLFLSVRVYRETGGLVIYEFWESLGSWRKFLPSPVSKELRKCIVDCSEAPESTETLLLPFIPGHSSTIPRPPATDLALWLCRIAIDMPKAVKAKTGRASDLGLGERGRPADAARRRRRPPIPLAPGDQRLPLKWCRSGGPVGLACSAVLLTDGGEEISSSGVPEVPGEQRDALGPANVGENRVWPEGTAARDCLQFRVSCHLRRCSESAQRLTRELITEAGMGAPGPGPNSAPAEPALASRSARSLPRKPAWPGIHLSSTWLPSASPLSWVLQSRTDLELAVLRQRARRAAWLSDVTVDFRVAPAVTRLVSRLNGDLIPLAQEKGGWDRVREDVEPATLLESLEAEVRVRDKRPLLKGPHFLEGHPSIQKTPGSALDFVESVEVALDAQAASPHEAGVTDRGADDGSVNPPQLPGGLLYEDQARKLLLCRAHQVDRRRHAVLGVDLQTPGSRWHHCRSDVAAARSSSSSSALTGFGSGSPVSMGSSSAKGPRLAGRQLAQCPGAASRLGRRVRLQSALPRGVGPSWDVPTLPGRTGAPRRPGDLSPQLGDFGGTDCLSCTLVQAAPLGAARRASVASALSSALSFARAAVLPGRAVCFGSLSRGLRLGPGRLRIPPALLTATGRVGLVGADAQLPKADVDEAAVWITPHPGVRQPQDGCEASAVALLGQQLKEPPTRVSITGPNEKARVPRRIRMNVQRRALQSLLPQEAINGTSHLLQLIGRQARVLSQDDNRRLPLCRISVGGPGVSGAFFRWAVHPPGCIGLPILGRGFRGLEALFRHRPRLGSFRCRGPLAPGTGLASALLGPPRLVKSTAGSSRGGAAFLSSWSSRCLLGGTAQSWLHGSRRGVPDGSRWYGRGVHGPSRGRRHCVIHSRFVTSARRQAEAWGRSGWSAGPSCSVIFRWEETGSSSRPKELDEPWDAVGLANLVNGRVASEEAVPGEVAMAGKGHDKGSNILPILVQKDVSEPRSAWGRSLRLAMALWGWIRMPASARRRAVLAASLRTKMSSGGMLRKALRPSGVLRLTSESPGFLDEDEPRLVELGVTHKVDRGCDAVLQINLQAMDSLVADHYHAVGESLSRSSSSFSVVGDPQTSMGVSASSAVRVAVESSADVSPAWTLPSPLLRASVLSLPVPSASSVRSMRVAPASWFLAWSSARWIRPDLRVLLAGLRLRFPVSAARTALPGIGSAVCLGFFAGGAWAPVPVSEALAFLASSAFRSSQRRMTRKRWVFCRSPSLAKTSLPSFLGQFSFGRSSRRLRLLSSELHQMKMQPSVLADLTTLTGRPARSWSMSAASMVRQALSSSSAVPLPPVAGPQYPVVAVAARCGVGCGCVGLQRRARLRVRACHQPSRRQAHLPPVGGAGARVTGRSCRGPGFSGGRSIKSGITVKEASAKPAITAMLRQPSIPTPPNALLAPESSSRGTDKLRAFSIKTTASGGADRPHNIWLVKKVEGCGNLQEATGRDFEPPVS</sequence>
<evidence type="ECO:0000313" key="3">
    <source>
        <dbReference type="Proteomes" id="UP000095280"/>
    </source>
</evidence>
<feature type="region of interest" description="Disordered" evidence="1">
    <location>
        <begin position="1087"/>
        <end position="1116"/>
    </location>
</feature>
<dbReference type="PROSITE" id="PS51725">
    <property type="entry name" value="ABM"/>
    <property type="match status" value="1"/>
</dbReference>
<dbReference type="Pfam" id="PF03992">
    <property type="entry name" value="ABM"/>
    <property type="match status" value="1"/>
</dbReference>
<dbReference type="InterPro" id="IPR039862">
    <property type="entry name" value="NECAB1/2/3"/>
</dbReference>
<dbReference type="PANTHER" id="PTHR12178">
    <property type="entry name" value="EF-HAND DOMAIN-CONTAINING PROTEIN"/>
    <property type="match status" value="1"/>
</dbReference>
<feature type="region of interest" description="Disordered" evidence="1">
    <location>
        <begin position="1139"/>
        <end position="1167"/>
    </location>
</feature>
<reference evidence="4" key="1">
    <citation type="submission" date="2016-11" db="UniProtKB">
        <authorList>
            <consortium name="WormBaseParasite"/>
        </authorList>
    </citation>
    <scope>IDENTIFICATION</scope>
</reference>
<feature type="region of interest" description="Disordered" evidence="1">
    <location>
        <begin position="2023"/>
        <end position="2044"/>
    </location>
</feature>
<feature type="region of interest" description="Disordered" evidence="1">
    <location>
        <begin position="716"/>
        <end position="743"/>
    </location>
</feature>
<feature type="compositionally biased region" description="Low complexity" evidence="1">
    <location>
        <begin position="1087"/>
        <end position="1110"/>
    </location>
</feature>
<proteinExistence type="predicted"/>
<dbReference type="GO" id="GO:0042984">
    <property type="term" value="P:regulation of amyloid precursor protein biosynthetic process"/>
    <property type="evidence" value="ECO:0007669"/>
    <property type="project" value="TreeGrafter"/>
</dbReference>
<accession>A0A1I8I6A6</accession>
<feature type="region of interest" description="Disordered" evidence="1">
    <location>
        <begin position="840"/>
        <end position="865"/>
    </location>
</feature>
<feature type="region of interest" description="Disordered" evidence="1">
    <location>
        <begin position="91"/>
        <end position="129"/>
    </location>
</feature>
<feature type="region of interest" description="Disordered" evidence="1">
    <location>
        <begin position="777"/>
        <end position="799"/>
    </location>
</feature>
<name>A0A1I8I6A6_9PLAT</name>
<evidence type="ECO:0000256" key="1">
    <source>
        <dbReference type="SAM" id="MobiDB-lite"/>
    </source>
</evidence>
<dbReference type="PANTHER" id="PTHR12178:SF10">
    <property type="entry name" value="N-TERMINAL EF-HAND CALCIUM-BINDING PROTEIN 1-LIKE ISOFORM X1"/>
    <property type="match status" value="1"/>
</dbReference>